<dbReference type="PANTHER" id="PTHR10869">
    <property type="entry name" value="PROLYL 4-HYDROXYLASE ALPHA SUBUNIT"/>
    <property type="match status" value="1"/>
</dbReference>
<gene>
    <name evidence="8" type="ORF">ACFFVF_12030</name>
</gene>
<dbReference type="EMBL" id="JBHMEY010000042">
    <property type="protein sequence ID" value="MFB9097248.1"/>
    <property type="molecule type" value="Genomic_DNA"/>
</dbReference>
<dbReference type="InterPro" id="IPR045054">
    <property type="entry name" value="P4HA-like"/>
</dbReference>
<dbReference type="PANTHER" id="PTHR10869:SF236">
    <property type="entry name" value="PROLYL 4-HYDROXYLASE ALPHA SUBUNIT DOMAIN-CONTAINING PROTEIN"/>
    <property type="match status" value="1"/>
</dbReference>
<keyword evidence="4" id="KW-0223">Dioxygenase</keyword>
<reference evidence="8 9" key="1">
    <citation type="submission" date="2024-09" db="EMBL/GenBank/DDBJ databases">
        <authorList>
            <person name="Sun Q."/>
            <person name="Mori K."/>
        </authorList>
    </citation>
    <scope>NUCLEOTIDE SEQUENCE [LARGE SCALE GENOMIC DNA]</scope>
    <source>
        <strain evidence="8 9">CECT 7955</strain>
    </source>
</reference>
<dbReference type="PROSITE" id="PS51471">
    <property type="entry name" value="FE2OG_OXY"/>
    <property type="match status" value="1"/>
</dbReference>
<organism evidence="8 9">
    <name type="scientific">Flavobacterium jumunjinense</name>
    <dbReference type="NCBI Taxonomy" id="998845"/>
    <lineage>
        <taxon>Bacteria</taxon>
        <taxon>Pseudomonadati</taxon>
        <taxon>Bacteroidota</taxon>
        <taxon>Flavobacteriia</taxon>
        <taxon>Flavobacteriales</taxon>
        <taxon>Flavobacteriaceae</taxon>
        <taxon>Flavobacterium</taxon>
    </lineage>
</organism>
<dbReference type="Gene3D" id="2.60.120.620">
    <property type="entry name" value="q2cbj1_9rhob like domain"/>
    <property type="match status" value="1"/>
</dbReference>
<comment type="caution">
    <text evidence="8">The sequence shown here is derived from an EMBL/GenBank/DDBJ whole genome shotgun (WGS) entry which is preliminary data.</text>
</comment>
<accession>A0ABV5GPF8</accession>
<keyword evidence="3" id="KW-0847">Vitamin C</keyword>
<evidence type="ECO:0000256" key="1">
    <source>
        <dbReference type="ARBA" id="ARBA00001961"/>
    </source>
</evidence>
<evidence type="ECO:0000256" key="6">
    <source>
        <dbReference type="ARBA" id="ARBA00023004"/>
    </source>
</evidence>
<keyword evidence="9" id="KW-1185">Reference proteome</keyword>
<comment type="cofactor">
    <cofactor evidence="1">
        <name>L-ascorbate</name>
        <dbReference type="ChEBI" id="CHEBI:38290"/>
    </cofactor>
</comment>
<name>A0ABV5GPF8_9FLAO</name>
<dbReference type="Proteomes" id="UP001589607">
    <property type="component" value="Unassembled WGS sequence"/>
</dbReference>
<evidence type="ECO:0000256" key="2">
    <source>
        <dbReference type="ARBA" id="ARBA00022723"/>
    </source>
</evidence>
<dbReference type="Pfam" id="PF13640">
    <property type="entry name" value="2OG-FeII_Oxy_3"/>
    <property type="match status" value="1"/>
</dbReference>
<keyword evidence="5" id="KW-0560">Oxidoreductase</keyword>
<dbReference type="RefSeq" id="WP_236457833.1">
    <property type="nucleotide sequence ID" value="NZ_CBCSGE010000005.1"/>
</dbReference>
<evidence type="ECO:0000313" key="8">
    <source>
        <dbReference type="EMBL" id="MFB9097248.1"/>
    </source>
</evidence>
<sequence>MKKIIYNKDIFVIENFLSKEECKVLIEKSEQIGYEEAKVQTGANTQSMLKSVRDNDRILYKDEALANQLYERALPLLSNEIGNYDRIGLNELFRFYKYSPGQRFKMHRDGSFKRNEREKSFFTFLIYLNEEFEGGATEFEDLFTIQPKTGDLLVFYHPYRHEGKKIESGYKYALRSDIMYRMKEELK</sequence>
<evidence type="ECO:0000313" key="9">
    <source>
        <dbReference type="Proteomes" id="UP001589607"/>
    </source>
</evidence>
<dbReference type="InterPro" id="IPR005123">
    <property type="entry name" value="Oxoglu/Fe-dep_dioxygenase_dom"/>
</dbReference>
<dbReference type="InterPro" id="IPR006620">
    <property type="entry name" value="Pro_4_hyd_alph"/>
</dbReference>
<keyword evidence="2" id="KW-0479">Metal-binding</keyword>
<protein>
    <submittedName>
        <fullName evidence="8">2OG-Fe(II) oxygenase</fullName>
    </submittedName>
</protein>
<evidence type="ECO:0000256" key="5">
    <source>
        <dbReference type="ARBA" id="ARBA00023002"/>
    </source>
</evidence>
<evidence type="ECO:0000259" key="7">
    <source>
        <dbReference type="PROSITE" id="PS51471"/>
    </source>
</evidence>
<evidence type="ECO:0000256" key="3">
    <source>
        <dbReference type="ARBA" id="ARBA00022896"/>
    </source>
</evidence>
<dbReference type="SUPFAM" id="SSF51197">
    <property type="entry name" value="Clavaminate synthase-like"/>
    <property type="match status" value="1"/>
</dbReference>
<dbReference type="SMART" id="SM00702">
    <property type="entry name" value="P4Hc"/>
    <property type="match status" value="1"/>
</dbReference>
<proteinExistence type="predicted"/>
<evidence type="ECO:0000256" key="4">
    <source>
        <dbReference type="ARBA" id="ARBA00022964"/>
    </source>
</evidence>
<feature type="domain" description="Fe2OG dioxygenase" evidence="7">
    <location>
        <begin position="88"/>
        <end position="180"/>
    </location>
</feature>
<dbReference type="InterPro" id="IPR044862">
    <property type="entry name" value="Pro_4_hyd_alph_FE2OG_OXY"/>
</dbReference>
<keyword evidence="6" id="KW-0408">Iron</keyword>